<evidence type="ECO:0000256" key="8">
    <source>
        <dbReference type="ARBA" id="ARBA00023114"/>
    </source>
</evidence>
<evidence type="ECO:0000313" key="14">
    <source>
        <dbReference type="Proteomes" id="UP001595530"/>
    </source>
</evidence>
<evidence type="ECO:0000256" key="4">
    <source>
        <dbReference type="ARBA" id="ARBA00022452"/>
    </source>
</evidence>
<dbReference type="EMBL" id="JBHRTP010000009">
    <property type="protein sequence ID" value="MFC3107273.1"/>
    <property type="molecule type" value="Genomic_DNA"/>
</dbReference>
<sequence length="416" mass="45081">MSYKLRLVAIAATMCGSAATFAEPTLKLGDRADVEIYGRVQLAYEYLRYSGKTFVPDNTFGPNQGNPVLDQNGNFISTDASSHSRLRNQRSVIGFRGNVNINDDLKGVWQVESSAAADGGGGLHVPGQTWANRDSGVGLDSKKYGRVIFGNWQTPYTHSTFGYDPYYTNTGAYMGIMGNGSGASSDPITDPSTFDRREHNLIQYWSPDINGFKVRFGFDTSENKASAQRAIPELNVSAAPAQNPHLLSLETTYEQGPLNTTFAYEVHHQFQPGGGNDTGVKVGAAYWFAGKTRVAGVVQRLRYQAADGDLHQNQYYVSVVHKITESDLFKLGYAVGGQVGGSSKQIIGALRAGPESASKILSVGVEHQFNKQLAVFTYYSKTFNQANAFVDMPINDTAPAMGSSPSIVSLGARLTF</sequence>
<keyword evidence="7" id="KW-0406">Ion transport</keyword>
<dbReference type="RefSeq" id="WP_390330966.1">
    <property type="nucleotide sequence ID" value="NZ_JBHRTP010000009.1"/>
</dbReference>
<evidence type="ECO:0000256" key="7">
    <source>
        <dbReference type="ARBA" id="ARBA00023065"/>
    </source>
</evidence>
<protein>
    <submittedName>
        <fullName evidence="13">Porin</fullName>
    </submittedName>
</protein>
<gene>
    <name evidence="13" type="ORF">ACFOFO_04725</name>
</gene>
<reference evidence="14" key="1">
    <citation type="journal article" date="2019" name="Int. J. Syst. Evol. Microbiol.">
        <title>The Global Catalogue of Microorganisms (GCM) 10K type strain sequencing project: providing services to taxonomists for standard genome sequencing and annotation.</title>
        <authorList>
            <consortium name="The Broad Institute Genomics Platform"/>
            <consortium name="The Broad Institute Genome Sequencing Center for Infectious Disease"/>
            <person name="Wu L."/>
            <person name="Ma J."/>
        </authorList>
    </citation>
    <scope>NUCLEOTIDE SEQUENCE [LARGE SCALE GENOMIC DNA]</scope>
    <source>
        <strain evidence="14">KCTC 42986</strain>
    </source>
</reference>
<dbReference type="InterPro" id="IPR050298">
    <property type="entry name" value="Gram-neg_bact_OMP"/>
</dbReference>
<evidence type="ECO:0000313" key="13">
    <source>
        <dbReference type="EMBL" id="MFC3107273.1"/>
    </source>
</evidence>
<feature type="signal peptide" evidence="11">
    <location>
        <begin position="1"/>
        <end position="22"/>
    </location>
</feature>
<organism evidence="13 14">
    <name type="scientific">Undibacterium arcticum</name>
    <dbReference type="NCBI Taxonomy" id="1762892"/>
    <lineage>
        <taxon>Bacteria</taxon>
        <taxon>Pseudomonadati</taxon>
        <taxon>Pseudomonadota</taxon>
        <taxon>Betaproteobacteria</taxon>
        <taxon>Burkholderiales</taxon>
        <taxon>Oxalobacteraceae</taxon>
        <taxon>Undibacterium</taxon>
    </lineage>
</organism>
<dbReference type="Proteomes" id="UP001595530">
    <property type="component" value="Unassembled WGS sequence"/>
</dbReference>
<feature type="chain" id="PRO_5045848550" evidence="11">
    <location>
        <begin position="23"/>
        <end position="416"/>
    </location>
</feature>
<keyword evidence="8" id="KW-0626">Porin</keyword>
<evidence type="ECO:0000256" key="3">
    <source>
        <dbReference type="ARBA" id="ARBA00022448"/>
    </source>
</evidence>
<dbReference type="SUPFAM" id="SSF56935">
    <property type="entry name" value="Porins"/>
    <property type="match status" value="1"/>
</dbReference>
<dbReference type="Gene3D" id="2.40.160.10">
    <property type="entry name" value="Porin"/>
    <property type="match status" value="1"/>
</dbReference>
<feature type="domain" description="Porin" evidence="12">
    <location>
        <begin position="9"/>
        <end position="385"/>
    </location>
</feature>
<keyword evidence="4" id="KW-1134">Transmembrane beta strand</keyword>
<dbReference type="InterPro" id="IPR033900">
    <property type="entry name" value="Gram_neg_porin_domain"/>
</dbReference>
<dbReference type="InterPro" id="IPR023614">
    <property type="entry name" value="Porin_dom_sf"/>
</dbReference>
<evidence type="ECO:0000256" key="2">
    <source>
        <dbReference type="ARBA" id="ARBA00011233"/>
    </source>
</evidence>
<evidence type="ECO:0000256" key="6">
    <source>
        <dbReference type="ARBA" id="ARBA00022729"/>
    </source>
</evidence>
<dbReference type="Pfam" id="PF13609">
    <property type="entry name" value="Porin_4"/>
    <property type="match status" value="1"/>
</dbReference>
<comment type="subunit">
    <text evidence="2">Homotrimer.</text>
</comment>
<keyword evidence="14" id="KW-1185">Reference proteome</keyword>
<name>A0ABV7EWZ9_9BURK</name>
<evidence type="ECO:0000256" key="10">
    <source>
        <dbReference type="ARBA" id="ARBA00023237"/>
    </source>
</evidence>
<evidence type="ECO:0000256" key="9">
    <source>
        <dbReference type="ARBA" id="ARBA00023136"/>
    </source>
</evidence>
<dbReference type="PANTHER" id="PTHR34501:SF9">
    <property type="entry name" value="MAJOR OUTER MEMBRANE PROTEIN P.IA"/>
    <property type="match status" value="1"/>
</dbReference>
<keyword evidence="5" id="KW-0812">Transmembrane</keyword>
<evidence type="ECO:0000256" key="1">
    <source>
        <dbReference type="ARBA" id="ARBA00004571"/>
    </source>
</evidence>
<comment type="caution">
    <text evidence="13">The sequence shown here is derived from an EMBL/GenBank/DDBJ whole genome shotgun (WGS) entry which is preliminary data.</text>
</comment>
<evidence type="ECO:0000259" key="12">
    <source>
        <dbReference type="Pfam" id="PF13609"/>
    </source>
</evidence>
<keyword evidence="3" id="KW-0813">Transport</keyword>
<evidence type="ECO:0000256" key="11">
    <source>
        <dbReference type="SAM" id="SignalP"/>
    </source>
</evidence>
<accession>A0ABV7EWZ9</accession>
<dbReference type="PANTHER" id="PTHR34501">
    <property type="entry name" value="PROTEIN YDDL-RELATED"/>
    <property type="match status" value="1"/>
</dbReference>
<evidence type="ECO:0000256" key="5">
    <source>
        <dbReference type="ARBA" id="ARBA00022692"/>
    </source>
</evidence>
<keyword evidence="9" id="KW-0472">Membrane</keyword>
<keyword evidence="6 11" id="KW-0732">Signal</keyword>
<dbReference type="CDD" id="cd00342">
    <property type="entry name" value="gram_neg_porins"/>
    <property type="match status" value="1"/>
</dbReference>
<keyword evidence="10" id="KW-0998">Cell outer membrane</keyword>
<comment type="subcellular location">
    <subcellularLocation>
        <location evidence="1">Cell outer membrane</location>
        <topology evidence="1">Multi-pass membrane protein</topology>
    </subcellularLocation>
</comment>
<proteinExistence type="predicted"/>